<accession>A0ABU4RN49</accession>
<keyword evidence="5" id="KW-1185">Reference proteome</keyword>
<gene>
    <name evidence="4" type="ORF">SCD90_06075</name>
</gene>
<dbReference type="RefSeq" id="WP_319843732.1">
    <property type="nucleotide sequence ID" value="NZ_JAXAFJ010000002.1"/>
</dbReference>
<evidence type="ECO:0000256" key="2">
    <source>
        <dbReference type="ARBA" id="ARBA00022679"/>
    </source>
</evidence>
<dbReference type="SUPFAM" id="SSF53448">
    <property type="entry name" value="Nucleotide-diphospho-sugar transferases"/>
    <property type="match status" value="1"/>
</dbReference>
<protein>
    <submittedName>
        <fullName evidence="4">Glycosyltransferase family 8 protein</fullName>
        <ecNumber evidence="4">2.-.-.-</ecNumber>
    </submittedName>
</protein>
<reference evidence="4 5" key="1">
    <citation type="submission" date="2023-11" db="EMBL/GenBank/DDBJ databases">
        <authorList>
            <person name="Bao R."/>
        </authorList>
    </citation>
    <scope>NUCLEOTIDE SEQUENCE [LARGE SCALE GENOMIC DNA]</scope>
    <source>
        <strain evidence="4 5">PJ23</strain>
    </source>
</reference>
<dbReference type="EMBL" id="JAXAFJ010000002">
    <property type="protein sequence ID" value="MDX6805623.1"/>
    <property type="molecule type" value="Genomic_DNA"/>
</dbReference>
<dbReference type="GO" id="GO:0016740">
    <property type="term" value="F:transferase activity"/>
    <property type="evidence" value="ECO:0007669"/>
    <property type="project" value="UniProtKB-KW"/>
</dbReference>
<keyword evidence="3" id="KW-0479">Metal-binding</keyword>
<evidence type="ECO:0000313" key="4">
    <source>
        <dbReference type="EMBL" id="MDX6805623.1"/>
    </source>
</evidence>
<keyword evidence="2 4" id="KW-0808">Transferase</keyword>
<comment type="caution">
    <text evidence="4">The sequence shown here is derived from an EMBL/GenBank/DDBJ whole genome shotgun (WGS) entry which is preliminary data.</text>
</comment>
<dbReference type="PANTHER" id="PTHR13778:SF47">
    <property type="entry name" value="LIPOPOLYSACCHARIDE 1,3-GALACTOSYLTRANSFERASE"/>
    <property type="match status" value="1"/>
</dbReference>
<dbReference type="Gene3D" id="3.90.550.10">
    <property type="entry name" value="Spore Coat Polysaccharide Biosynthesis Protein SpsA, Chain A"/>
    <property type="match status" value="1"/>
</dbReference>
<keyword evidence="1" id="KW-0328">Glycosyltransferase</keyword>
<dbReference type="EC" id="2.-.-.-" evidence="4"/>
<organism evidence="4 5">
    <name type="scientific">Terrihabitans rhizophilus</name>
    <dbReference type="NCBI Taxonomy" id="3092662"/>
    <lineage>
        <taxon>Bacteria</taxon>
        <taxon>Pseudomonadati</taxon>
        <taxon>Pseudomonadota</taxon>
        <taxon>Alphaproteobacteria</taxon>
        <taxon>Hyphomicrobiales</taxon>
        <taxon>Terrihabitans</taxon>
    </lineage>
</organism>
<dbReference type="Proteomes" id="UP001274321">
    <property type="component" value="Unassembled WGS sequence"/>
</dbReference>
<dbReference type="InterPro" id="IPR050748">
    <property type="entry name" value="Glycosyltrans_8_dom-fam"/>
</dbReference>
<dbReference type="InterPro" id="IPR002495">
    <property type="entry name" value="Glyco_trans_8"/>
</dbReference>
<sequence>MIIACATDRNYVELAGVLISSIACNGNVPDARIVVCDYDLRDGDRRDLEACAPGHRVSFIRLDGDLRRQMADLPQTTHWSRAMYSRLLLPDLLPGEEGRVLYLDSDMLVLGDLGPLFGTPLDGKVLGAVPDAAGPEHIARMNANLGRPADTPYFNSGALLIDIAAWKNLGAGGACMRFLQGPAPKLYPDQDALNTVLEREWLPIDRCWNFTGGMNEQSAYFEQARILHFIGRKPHMASCPHPARDLYLRQRQLTPWADRPLLSNAGRAVQKARRWASLALERVGGR</sequence>
<dbReference type="PANTHER" id="PTHR13778">
    <property type="entry name" value="GLYCOSYLTRANSFERASE 8 DOMAIN-CONTAINING PROTEIN"/>
    <property type="match status" value="1"/>
</dbReference>
<evidence type="ECO:0000256" key="1">
    <source>
        <dbReference type="ARBA" id="ARBA00022676"/>
    </source>
</evidence>
<evidence type="ECO:0000256" key="3">
    <source>
        <dbReference type="ARBA" id="ARBA00022723"/>
    </source>
</evidence>
<dbReference type="Pfam" id="PF01501">
    <property type="entry name" value="Glyco_transf_8"/>
    <property type="match status" value="1"/>
</dbReference>
<name>A0ABU4RN49_9HYPH</name>
<proteinExistence type="predicted"/>
<dbReference type="InterPro" id="IPR029044">
    <property type="entry name" value="Nucleotide-diphossugar_trans"/>
</dbReference>
<dbReference type="CDD" id="cd04194">
    <property type="entry name" value="GT8_A4GalT_like"/>
    <property type="match status" value="1"/>
</dbReference>
<evidence type="ECO:0000313" key="5">
    <source>
        <dbReference type="Proteomes" id="UP001274321"/>
    </source>
</evidence>